<sequence>MDQIKISHRTLEWRNSRAVSACILPQLPFLLNSDHRPWAPLPPPPRTRPFTTTIPKKKNDPKPKKPPRHKRIRIPFKARSLPSSLPKNVVSIMGFVKYDRDLKVIAVKLSLCGWTLARIDPEESKFVLAALDAKPTLYLDKIQSHIEAMTGTCHPLSTILYHLKFRLHLTKKVSRTVHPAQCATQRAEFVNRIGPYPTNYLVFLDECTVSLRTHSRNRAWAKRGR</sequence>
<gene>
    <name evidence="2" type="ORF">PCASD_00757</name>
</gene>
<evidence type="ECO:0000313" key="2">
    <source>
        <dbReference type="EMBL" id="PLW50656.1"/>
    </source>
</evidence>
<name>A0A2N5VL26_9BASI</name>
<feature type="region of interest" description="Disordered" evidence="1">
    <location>
        <begin position="40"/>
        <end position="70"/>
    </location>
</feature>
<comment type="caution">
    <text evidence="2">The sequence shown here is derived from an EMBL/GenBank/DDBJ whole genome shotgun (WGS) entry which is preliminary data.</text>
</comment>
<dbReference type="Proteomes" id="UP000235392">
    <property type="component" value="Unassembled WGS sequence"/>
</dbReference>
<dbReference type="AlphaFoldDB" id="A0A2N5VL26"/>
<organism evidence="2 3">
    <name type="scientific">Puccinia coronata f. sp. avenae</name>
    <dbReference type="NCBI Taxonomy" id="200324"/>
    <lineage>
        <taxon>Eukaryota</taxon>
        <taxon>Fungi</taxon>
        <taxon>Dikarya</taxon>
        <taxon>Basidiomycota</taxon>
        <taxon>Pucciniomycotina</taxon>
        <taxon>Pucciniomycetes</taxon>
        <taxon>Pucciniales</taxon>
        <taxon>Pucciniaceae</taxon>
        <taxon>Puccinia</taxon>
    </lineage>
</organism>
<reference evidence="2 3" key="1">
    <citation type="submission" date="2017-11" db="EMBL/GenBank/DDBJ databases">
        <title>De novo assembly and phasing of dikaryotic genomes from two isolates of Puccinia coronata f. sp. avenae, the causal agent of oat crown rust.</title>
        <authorList>
            <person name="Miller M.E."/>
            <person name="Zhang Y."/>
            <person name="Omidvar V."/>
            <person name="Sperschneider J."/>
            <person name="Schwessinger B."/>
            <person name="Raley C."/>
            <person name="Palmer J.M."/>
            <person name="Garnica D."/>
            <person name="Upadhyaya N."/>
            <person name="Rathjen J."/>
            <person name="Taylor J.M."/>
            <person name="Park R.F."/>
            <person name="Dodds P.N."/>
            <person name="Hirsch C.D."/>
            <person name="Kianian S.F."/>
            <person name="Figueroa M."/>
        </authorList>
    </citation>
    <scope>NUCLEOTIDE SEQUENCE [LARGE SCALE GENOMIC DNA]</scope>
    <source>
        <strain evidence="2">12SD80</strain>
    </source>
</reference>
<evidence type="ECO:0000256" key="1">
    <source>
        <dbReference type="SAM" id="MobiDB-lite"/>
    </source>
</evidence>
<proteinExistence type="predicted"/>
<evidence type="ECO:0000313" key="3">
    <source>
        <dbReference type="Proteomes" id="UP000235392"/>
    </source>
</evidence>
<protein>
    <submittedName>
        <fullName evidence="2">Uncharacterized protein</fullName>
    </submittedName>
</protein>
<accession>A0A2N5VL26</accession>
<dbReference type="PANTHER" id="PTHR46564">
    <property type="entry name" value="TRANSPOSASE"/>
    <property type="match status" value="1"/>
</dbReference>
<dbReference type="PANTHER" id="PTHR46564:SF1">
    <property type="entry name" value="TRANSPOSASE"/>
    <property type="match status" value="1"/>
</dbReference>
<dbReference type="EMBL" id="PGCI01000009">
    <property type="protein sequence ID" value="PLW50656.1"/>
    <property type="molecule type" value="Genomic_DNA"/>
</dbReference>